<feature type="domain" description="DUF3857" evidence="2">
    <location>
        <begin position="64"/>
        <end position="172"/>
    </location>
</feature>
<dbReference type="AlphaFoldDB" id="A0A7W6G762"/>
<keyword evidence="4" id="KW-1185">Reference proteome</keyword>
<name>A0A7W6G762_9SPHN</name>
<evidence type="ECO:0000259" key="2">
    <source>
        <dbReference type="Pfam" id="PF12969"/>
    </source>
</evidence>
<feature type="signal peptide" evidence="1">
    <location>
        <begin position="1"/>
        <end position="20"/>
    </location>
</feature>
<reference evidence="3 4" key="1">
    <citation type="submission" date="2020-08" db="EMBL/GenBank/DDBJ databases">
        <title>Genomic Encyclopedia of Type Strains, Phase IV (KMG-IV): sequencing the most valuable type-strain genomes for metagenomic binning, comparative biology and taxonomic classification.</title>
        <authorList>
            <person name="Goeker M."/>
        </authorList>
    </citation>
    <scope>NUCLEOTIDE SEQUENCE [LARGE SCALE GENOMIC DNA]</scope>
    <source>
        <strain evidence="3 4">DSM 27057</strain>
    </source>
</reference>
<proteinExistence type="predicted"/>
<feature type="chain" id="PRO_5030769316" description="DUF3857 domain-containing protein" evidence="1">
    <location>
        <begin position="21"/>
        <end position="438"/>
    </location>
</feature>
<protein>
    <recommendedName>
        <fullName evidence="2">DUF3857 domain-containing protein</fullName>
    </recommendedName>
</protein>
<sequence>MNKGLPFLALMAVLAVPLRADELPRADVAPVWVVPVAMPATVQPAGAAPLHMVMQDQQVWFHGGTTSFYQRRILRIDQPEGIQGMARLSVQWRPETDRLTIHAFRLTRGNRSNDLLPAVQEVLAHKGSNLGGLRVDGQRSLGLPIAGMAVGDVIEIAWTIDRTEPLLGGHHEVSLDAGSHGVIDRLALAARWDGARPMGVAAENLPAALERGPGRVAMVTDALAESKAARVLELSDFAQWADVAGVFAPLFDAARRVGPDSPLRGQIADIRAASSDPLAQAGMALTIARRDVRYLYVGLGQGNLKPMPADQVWLRGFADCKGKTALLLGLLDGLGIRAEAALVATQGGEGMDRRLPSVTGFDHVIVRAQVNGRIYWLDPTAEMGAKDGALDLAAMPVPRYGWALPLRMGAGLEAVGGMRNARAPTSSARGKARALRGT</sequence>
<keyword evidence="1" id="KW-0732">Signal</keyword>
<dbReference type="Gene3D" id="3.10.620.30">
    <property type="match status" value="1"/>
</dbReference>
<dbReference type="Gene3D" id="2.60.40.3140">
    <property type="match status" value="1"/>
</dbReference>
<dbReference type="RefSeq" id="WP_183626482.1">
    <property type="nucleotide sequence ID" value="NZ_JACIDX010000010.1"/>
</dbReference>
<dbReference type="InterPro" id="IPR024618">
    <property type="entry name" value="DUF3857"/>
</dbReference>
<evidence type="ECO:0000313" key="4">
    <source>
        <dbReference type="Proteomes" id="UP000548867"/>
    </source>
</evidence>
<evidence type="ECO:0000313" key="3">
    <source>
        <dbReference type="EMBL" id="MBB3955840.1"/>
    </source>
</evidence>
<dbReference type="EMBL" id="JACIDX010000010">
    <property type="protein sequence ID" value="MBB3955840.1"/>
    <property type="molecule type" value="Genomic_DNA"/>
</dbReference>
<comment type="caution">
    <text evidence="3">The sequence shown here is derived from an EMBL/GenBank/DDBJ whole genome shotgun (WGS) entry which is preliminary data.</text>
</comment>
<gene>
    <name evidence="3" type="ORF">GGR38_002796</name>
</gene>
<evidence type="ECO:0000256" key="1">
    <source>
        <dbReference type="SAM" id="SignalP"/>
    </source>
</evidence>
<dbReference type="Proteomes" id="UP000548867">
    <property type="component" value="Unassembled WGS sequence"/>
</dbReference>
<accession>A0A7W6G762</accession>
<dbReference type="Pfam" id="PF12969">
    <property type="entry name" value="DUF3857"/>
    <property type="match status" value="1"/>
</dbReference>
<organism evidence="3 4">
    <name type="scientific">Novosphingobium sediminicola</name>
    <dbReference type="NCBI Taxonomy" id="563162"/>
    <lineage>
        <taxon>Bacteria</taxon>
        <taxon>Pseudomonadati</taxon>
        <taxon>Pseudomonadota</taxon>
        <taxon>Alphaproteobacteria</taxon>
        <taxon>Sphingomonadales</taxon>
        <taxon>Sphingomonadaceae</taxon>
        <taxon>Novosphingobium</taxon>
    </lineage>
</organism>